<sequence length="97" mass="11302">MKNKVVRAIISDTTGRFIKSQIEIDDPMEAALMSFAIERLLEEFQVQQEQGLMINKILKDLGRDDFEHTEFQEEIIKYLSNMVEALKVKNEILTIVE</sequence>
<reference evidence="1" key="1">
    <citation type="submission" date="2019-11" db="EMBL/GenBank/DDBJ databases">
        <authorList>
            <person name="Feng L."/>
        </authorList>
    </citation>
    <scope>NUCLEOTIDE SEQUENCE</scope>
    <source>
        <strain evidence="1">CButyricumLFYP62</strain>
    </source>
</reference>
<name>A0A6N3AUU6_CLOBU</name>
<proteinExistence type="predicted"/>
<protein>
    <submittedName>
        <fullName evidence="1">Uncharacterized protein</fullName>
    </submittedName>
</protein>
<evidence type="ECO:0000313" key="1">
    <source>
        <dbReference type="EMBL" id="VYT95411.1"/>
    </source>
</evidence>
<accession>A0A6N3AUU6</accession>
<gene>
    <name evidence="1" type="ORF">CBLFYP62_01153</name>
</gene>
<dbReference type="AlphaFoldDB" id="A0A6N3AUU6"/>
<organism evidence="1">
    <name type="scientific">Clostridium butyricum</name>
    <dbReference type="NCBI Taxonomy" id="1492"/>
    <lineage>
        <taxon>Bacteria</taxon>
        <taxon>Bacillati</taxon>
        <taxon>Bacillota</taxon>
        <taxon>Clostridia</taxon>
        <taxon>Eubacteriales</taxon>
        <taxon>Clostridiaceae</taxon>
        <taxon>Clostridium</taxon>
    </lineage>
</organism>
<dbReference type="RefSeq" id="WP_002582922.1">
    <property type="nucleotide sequence ID" value="NZ_CACRTU010000010.1"/>
</dbReference>
<dbReference type="EMBL" id="CACRTU010000010">
    <property type="protein sequence ID" value="VYT95411.1"/>
    <property type="molecule type" value="Genomic_DNA"/>
</dbReference>